<keyword evidence="4" id="KW-0732">Signal</keyword>
<dbReference type="Pfam" id="PF00014">
    <property type="entry name" value="Kunitz_BPTI"/>
    <property type="match status" value="3"/>
</dbReference>
<evidence type="ECO:0000313" key="6">
    <source>
        <dbReference type="EMBL" id="MAA11565.1"/>
    </source>
</evidence>
<reference evidence="6" key="1">
    <citation type="journal article" date="2017" name="Parasit. Vectors">
        <title>Sialotranscriptomics of Rhipicephalus zambeziensis reveals intricate expression profiles of secretory proteins and suggests tight temporal transcriptional regulation during blood-feeding.</title>
        <authorList>
            <person name="de Castro M.H."/>
            <person name="de Klerk D."/>
            <person name="Pienaar R."/>
            <person name="Rees D.J.G."/>
            <person name="Mans B.J."/>
        </authorList>
    </citation>
    <scope>NUCLEOTIDE SEQUENCE</scope>
    <source>
        <tissue evidence="6">Salivary glands</tissue>
    </source>
</reference>
<dbReference type="SUPFAM" id="SSF57362">
    <property type="entry name" value="BPTI-like"/>
    <property type="match status" value="3"/>
</dbReference>
<dbReference type="PROSITE" id="PS50279">
    <property type="entry name" value="BPTI_KUNITZ_2"/>
    <property type="match status" value="3"/>
</dbReference>
<evidence type="ECO:0000256" key="2">
    <source>
        <dbReference type="ARBA" id="ARBA00022900"/>
    </source>
</evidence>
<dbReference type="GO" id="GO:0004867">
    <property type="term" value="F:serine-type endopeptidase inhibitor activity"/>
    <property type="evidence" value="ECO:0007669"/>
    <property type="project" value="UniProtKB-KW"/>
</dbReference>
<dbReference type="InterPro" id="IPR036880">
    <property type="entry name" value="Kunitz_BPTI_sf"/>
</dbReference>
<feature type="compositionally biased region" description="Polar residues" evidence="3">
    <location>
        <begin position="250"/>
        <end position="263"/>
    </location>
</feature>
<evidence type="ECO:0000259" key="5">
    <source>
        <dbReference type="PROSITE" id="PS50279"/>
    </source>
</evidence>
<proteinExistence type="predicted"/>
<dbReference type="InterPro" id="IPR002223">
    <property type="entry name" value="Kunitz_BPTI"/>
</dbReference>
<evidence type="ECO:0000256" key="3">
    <source>
        <dbReference type="SAM" id="MobiDB-lite"/>
    </source>
</evidence>
<evidence type="ECO:0000256" key="1">
    <source>
        <dbReference type="ARBA" id="ARBA00022690"/>
    </source>
</evidence>
<feature type="domain" description="BPTI/Kunitz inhibitor" evidence="5">
    <location>
        <begin position="96"/>
        <end position="148"/>
    </location>
</feature>
<accession>A0A224Y4D3</accession>
<dbReference type="EMBL" id="GFPF01000419">
    <property type="protein sequence ID" value="MAA11565.1"/>
    <property type="molecule type" value="Transcribed_RNA"/>
</dbReference>
<feature type="compositionally biased region" description="Low complexity" evidence="3">
    <location>
        <begin position="269"/>
        <end position="288"/>
    </location>
</feature>
<organism evidence="6">
    <name type="scientific">Rhipicephalus zambeziensis</name>
    <dbReference type="NCBI Taxonomy" id="60191"/>
    <lineage>
        <taxon>Eukaryota</taxon>
        <taxon>Metazoa</taxon>
        <taxon>Ecdysozoa</taxon>
        <taxon>Arthropoda</taxon>
        <taxon>Chelicerata</taxon>
        <taxon>Arachnida</taxon>
        <taxon>Acari</taxon>
        <taxon>Parasitiformes</taxon>
        <taxon>Ixodida</taxon>
        <taxon>Ixodoidea</taxon>
        <taxon>Ixodidae</taxon>
        <taxon>Rhipicephalinae</taxon>
        <taxon>Rhipicephalus</taxon>
        <taxon>Rhipicephalus</taxon>
    </lineage>
</organism>
<keyword evidence="1" id="KW-0646">Protease inhibitor</keyword>
<feature type="compositionally biased region" description="Low complexity" evidence="3">
    <location>
        <begin position="350"/>
        <end position="363"/>
    </location>
</feature>
<dbReference type="InterPro" id="IPR050098">
    <property type="entry name" value="TFPI/VKTCI-like"/>
</dbReference>
<feature type="domain" description="BPTI/Kunitz inhibitor" evidence="5">
    <location>
        <begin position="158"/>
        <end position="208"/>
    </location>
</feature>
<dbReference type="InterPro" id="IPR020901">
    <property type="entry name" value="Prtase_inh_Kunz-CS"/>
</dbReference>
<feature type="compositionally biased region" description="Polar residues" evidence="3">
    <location>
        <begin position="364"/>
        <end position="374"/>
    </location>
</feature>
<feature type="compositionally biased region" description="Polar residues" evidence="3">
    <location>
        <begin position="289"/>
        <end position="318"/>
    </location>
</feature>
<feature type="compositionally biased region" description="Low complexity" evidence="3">
    <location>
        <begin position="432"/>
        <end position="449"/>
    </location>
</feature>
<dbReference type="PANTHER" id="PTHR10083">
    <property type="entry name" value="KUNITZ-TYPE PROTEASE INHIBITOR-RELATED"/>
    <property type="match status" value="1"/>
</dbReference>
<evidence type="ECO:0000256" key="4">
    <source>
        <dbReference type="SAM" id="SignalP"/>
    </source>
</evidence>
<dbReference type="SMART" id="SM00131">
    <property type="entry name" value="KU"/>
    <property type="match status" value="3"/>
</dbReference>
<feature type="signal peptide" evidence="4">
    <location>
        <begin position="1"/>
        <end position="18"/>
    </location>
</feature>
<protein>
    <submittedName>
        <fullName evidence="6">Pancreatic trypsin inhibitor</fullName>
    </submittedName>
</protein>
<dbReference type="AlphaFoldDB" id="A0A224Y4D3"/>
<feature type="region of interest" description="Disordered" evidence="3">
    <location>
        <begin position="228"/>
        <end position="470"/>
    </location>
</feature>
<feature type="domain" description="BPTI/Kunitz inhibitor" evidence="5">
    <location>
        <begin position="34"/>
        <end position="84"/>
    </location>
</feature>
<dbReference type="Gene3D" id="4.10.410.10">
    <property type="entry name" value="Pancreatic trypsin inhibitor Kunitz domain"/>
    <property type="match status" value="3"/>
</dbReference>
<keyword evidence="2" id="KW-0722">Serine protease inhibitor</keyword>
<sequence>MKLLGCLFVFVYITCVCAWSIIKQKPKPQKPEFCNKAPFLGSCRPLAVQWYFDTTERLCKPLSGGFCSGGNNCFVRYEKCKELCETTSKKAIPHMCQKPPAVIRSGHLKHAWFFDANSTSCKMYTFDAVTCGSTSNSFYTEMKCQSVCIPTKKPKPSCSEDTVRDICVITRKHWFFDYKTNLCLRFPRNGCGKGANSFSTYDKCMQKCSYIQSTMACPNCAQKYPNELPQQGKPTGPNVVGPVSPLVPTGPSSPLNPPIQQDKLSPKIPAGAPSIPSTPSPGGKPSSALPGSTLPTHPMQSSQQIPTVIPVSPSTPISQGKPGMVLPPGSTRPEQHKQPTPSGIPLPPSGTTQQGTHGSTLQTRNPALPTNHTQPAHPIPSVLTGPPTTQIMQTKPVLTPAVPSHPLHPGHSNQTSTAAKPFPATKPVQFGPPRQNSLSSSSHPNLPVPITSSNKQKKAALPLRAGFHRK</sequence>
<dbReference type="PROSITE" id="PS00280">
    <property type="entry name" value="BPTI_KUNITZ_1"/>
    <property type="match status" value="1"/>
</dbReference>
<feature type="chain" id="PRO_5012465947" evidence="4">
    <location>
        <begin position="19"/>
        <end position="470"/>
    </location>
</feature>
<name>A0A224Y4D3_9ACAR</name>